<dbReference type="RefSeq" id="WP_139195654.1">
    <property type="nucleotide sequence ID" value="NZ_FOAB01000004.1"/>
</dbReference>
<feature type="signal peptide" evidence="1">
    <location>
        <begin position="1"/>
        <end position="20"/>
    </location>
</feature>
<reference evidence="2 3" key="1">
    <citation type="submission" date="2016-10" db="EMBL/GenBank/DDBJ databases">
        <authorList>
            <person name="de Groot N.N."/>
        </authorList>
    </citation>
    <scope>NUCLEOTIDE SEQUENCE [LARGE SCALE GENOMIC DNA]</scope>
    <source>
        <strain evidence="2 3">DSM 25232</strain>
    </source>
</reference>
<sequence>MKNITRIILLTLTLSCFSQAKQSELVLLAEAYHNYHHTNSIDNSIFEKIYKISSPELEKEKEFIAESIKPNNDILNIKFLTKPDISTLENIFMIRALNYNMFKDNPIKNKEVIKQVKSDQISYQEMLTAYYNMIFGILVNKHEDLNLKQMSFDLNNLNLSTKQEKGIFFLTSMERFGSDIWGYMNIQPTDYDSALEVINRYPKYNGEEYYKYNDFDFSDFLITVDIRKPKVNYKDYYLKKYFNTLGYHMEILEFNKQKQPIEKQ</sequence>
<dbReference type="Proteomes" id="UP000198521">
    <property type="component" value="Unassembled WGS sequence"/>
</dbReference>
<evidence type="ECO:0008006" key="4">
    <source>
        <dbReference type="Google" id="ProtNLM"/>
    </source>
</evidence>
<gene>
    <name evidence="2" type="ORF">SAMN04487910_2740</name>
</gene>
<organism evidence="2 3">
    <name type="scientific">Aquimarina amphilecti</name>
    <dbReference type="NCBI Taxonomy" id="1038014"/>
    <lineage>
        <taxon>Bacteria</taxon>
        <taxon>Pseudomonadati</taxon>
        <taxon>Bacteroidota</taxon>
        <taxon>Flavobacteriia</taxon>
        <taxon>Flavobacteriales</taxon>
        <taxon>Flavobacteriaceae</taxon>
        <taxon>Aquimarina</taxon>
    </lineage>
</organism>
<name>A0A1H7QZ64_AQUAM</name>
<accession>A0A1H7QZ64</accession>
<evidence type="ECO:0000256" key="1">
    <source>
        <dbReference type="SAM" id="SignalP"/>
    </source>
</evidence>
<feature type="chain" id="PRO_5011502783" description="DUF4919 domain-containing protein" evidence="1">
    <location>
        <begin position="21"/>
        <end position="264"/>
    </location>
</feature>
<dbReference type="OrthoDB" id="788814at2"/>
<protein>
    <recommendedName>
        <fullName evidence="4">DUF4919 domain-containing protein</fullName>
    </recommendedName>
</protein>
<dbReference type="AlphaFoldDB" id="A0A1H7QZ64"/>
<keyword evidence="1" id="KW-0732">Signal</keyword>
<evidence type="ECO:0000313" key="3">
    <source>
        <dbReference type="Proteomes" id="UP000198521"/>
    </source>
</evidence>
<keyword evidence="3" id="KW-1185">Reference proteome</keyword>
<dbReference type="STRING" id="1038014.SAMN04487910_2740"/>
<proteinExistence type="predicted"/>
<dbReference type="EMBL" id="FOAB01000004">
    <property type="protein sequence ID" value="SEL53280.1"/>
    <property type="molecule type" value="Genomic_DNA"/>
</dbReference>
<evidence type="ECO:0000313" key="2">
    <source>
        <dbReference type="EMBL" id="SEL53280.1"/>
    </source>
</evidence>